<sequence>MAWQYVVLAVLVVASYLLRPKPYTQVTPTPGDVETTTVDSSSPVPVLFGTRLISKTNCVWYGDIKTTPIESCGGGKKI</sequence>
<evidence type="ECO:0000313" key="1">
    <source>
        <dbReference type="EMBL" id="ADW16373.1"/>
    </source>
</evidence>
<organism evidence="1 2">
    <name type="scientific">Desulfobulbus propionicus (strain ATCC 33891 / DSM 2032 / VKM B-1956 / 1pr3)</name>
    <dbReference type="NCBI Taxonomy" id="577650"/>
    <lineage>
        <taxon>Bacteria</taxon>
        <taxon>Pseudomonadati</taxon>
        <taxon>Thermodesulfobacteriota</taxon>
        <taxon>Desulfobulbia</taxon>
        <taxon>Desulfobulbales</taxon>
        <taxon>Desulfobulbaceae</taxon>
        <taxon>Desulfobulbus</taxon>
    </lineage>
</organism>
<keyword evidence="2" id="KW-1185">Reference proteome</keyword>
<proteinExistence type="predicted"/>
<dbReference type="AlphaFoldDB" id="A0A7U3YJH0"/>
<reference evidence="1 2" key="1">
    <citation type="journal article" date="2011" name="Stand. Genomic Sci.">
        <title>Complete genome sequence of Desulfobulbus propionicus type strain (1pr3).</title>
        <authorList>
            <person name="Pagani I."/>
            <person name="Lapidus A."/>
            <person name="Nolan M."/>
            <person name="Lucas S."/>
            <person name="Hammon N."/>
            <person name="Deshpande S."/>
            <person name="Cheng J.F."/>
            <person name="Chertkov O."/>
            <person name="Davenport K."/>
            <person name="Tapia R."/>
            <person name="Han C."/>
            <person name="Goodwin L."/>
            <person name="Pitluck S."/>
            <person name="Liolios K."/>
            <person name="Mavromatis K."/>
            <person name="Ivanova N."/>
            <person name="Mikhailova N."/>
            <person name="Pati A."/>
            <person name="Chen A."/>
            <person name="Palaniappan K."/>
            <person name="Land M."/>
            <person name="Hauser L."/>
            <person name="Chang Y.J."/>
            <person name="Jeffries C.D."/>
            <person name="Detter J.C."/>
            <person name="Brambilla E."/>
            <person name="Kannan K.P."/>
            <person name="Djao O.D."/>
            <person name="Rohde M."/>
            <person name="Pukall R."/>
            <person name="Spring S."/>
            <person name="Goker M."/>
            <person name="Sikorski J."/>
            <person name="Woyke T."/>
            <person name="Bristow J."/>
            <person name="Eisen J.A."/>
            <person name="Markowitz V."/>
            <person name="Hugenholtz P."/>
            <person name="Kyrpides N.C."/>
            <person name="Klenk H.P."/>
        </authorList>
    </citation>
    <scope>NUCLEOTIDE SEQUENCE [LARGE SCALE GENOMIC DNA]</scope>
    <source>
        <strain evidence="2">ATCC 33891 / DSM 2032 / 1pr3</strain>
    </source>
</reference>
<dbReference type="Proteomes" id="UP000006365">
    <property type="component" value="Chromosome"/>
</dbReference>
<name>A0A7U3YJH0_DESPD</name>
<accession>A0A7U3YJH0</accession>
<dbReference type="EMBL" id="CP002364">
    <property type="protein sequence ID" value="ADW16373.1"/>
    <property type="molecule type" value="Genomic_DNA"/>
</dbReference>
<protein>
    <submittedName>
        <fullName evidence="1">Uncharacterized protein</fullName>
    </submittedName>
</protein>
<dbReference type="RefSeq" id="WP_015722921.1">
    <property type="nucleotide sequence ID" value="NC_014972.1"/>
</dbReference>
<evidence type="ECO:0000313" key="2">
    <source>
        <dbReference type="Proteomes" id="UP000006365"/>
    </source>
</evidence>
<dbReference type="KEGG" id="dpr:Despr_0184"/>
<gene>
    <name evidence="1" type="ordered locus">Despr_0184</name>
</gene>